<keyword evidence="2" id="KW-1185">Reference proteome</keyword>
<sequence>MFINSKYILSVGFLFVLSCNVKDHSNKGDQVISPVDSLVFKLDSLTLSYSNAFQVVMSDSLQHLTMLNDMTNTIYFYDLKAQGAPVKLLHFEEGGEGLQNGLMSYRFHNNDSIFLMTKGLYTYLSNIDGELIDRYSTIDLNIRQSIYSTTVSPMIFRKGELYYNSVFFGYYKDDYKPLMKYNVSNKKVTTYGFLPEEYLNGEWGSFPYDYIYQVYDEVEDRIIFSFPASNELFEFDFLNDLKIINSSSYGDNISAPFDSKKYDTHSSDWNRGVNLQPIFLELFFDIESGNIIRVKKQKAIFDRLEDTDPKRKIELIKFSERLSPLSFSVLDDKYKYLTNQGFIYDGKLFFRIDIDDEDIMKFIGFDLDEI</sequence>
<evidence type="ECO:0008006" key="3">
    <source>
        <dbReference type="Google" id="ProtNLM"/>
    </source>
</evidence>
<reference evidence="1 2" key="1">
    <citation type="submission" date="2018-06" db="EMBL/GenBank/DDBJ databases">
        <title>Echinicola strongylocentroti sp. nov., isolated from a sea urchin Strongylocentrotus intermedius.</title>
        <authorList>
            <person name="Bae S.S."/>
        </authorList>
    </citation>
    <scope>NUCLEOTIDE SEQUENCE [LARGE SCALE GENOMIC DNA]</scope>
    <source>
        <strain evidence="1 2">MEBiC08714</strain>
    </source>
</reference>
<dbReference type="PROSITE" id="PS51257">
    <property type="entry name" value="PROKAR_LIPOPROTEIN"/>
    <property type="match status" value="1"/>
</dbReference>
<dbReference type="EMBL" id="CP030041">
    <property type="protein sequence ID" value="AWW29349.1"/>
    <property type="molecule type" value="Genomic_DNA"/>
</dbReference>
<gene>
    <name evidence="1" type="ORF">DN752_03870</name>
</gene>
<dbReference type="RefSeq" id="WP_112782765.1">
    <property type="nucleotide sequence ID" value="NZ_CP030041.1"/>
</dbReference>
<proteinExistence type="predicted"/>
<protein>
    <recommendedName>
        <fullName evidence="3">DUF4221 domain-containing protein</fullName>
    </recommendedName>
</protein>
<evidence type="ECO:0000313" key="1">
    <source>
        <dbReference type="EMBL" id="AWW29349.1"/>
    </source>
</evidence>
<name>A0A2Z4IF04_9BACT</name>
<organism evidence="1 2">
    <name type="scientific">Echinicola strongylocentroti</name>
    <dbReference type="NCBI Taxonomy" id="1795355"/>
    <lineage>
        <taxon>Bacteria</taxon>
        <taxon>Pseudomonadati</taxon>
        <taxon>Bacteroidota</taxon>
        <taxon>Cytophagia</taxon>
        <taxon>Cytophagales</taxon>
        <taxon>Cyclobacteriaceae</taxon>
        <taxon>Echinicola</taxon>
    </lineage>
</organism>
<dbReference type="OrthoDB" id="838081at2"/>
<dbReference type="AlphaFoldDB" id="A0A2Z4IF04"/>
<dbReference type="Proteomes" id="UP000248688">
    <property type="component" value="Chromosome"/>
</dbReference>
<evidence type="ECO:0000313" key="2">
    <source>
        <dbReference type="Proteomes" id="UP000248688"/>
    </source>
</evidence>
<accession>A0A2Z4IF04</accession>
<dbReference type="KEGG" id="est:DN752_03870"/>